<dbReference type="AlphaFoldDB" id="A0AAV5I013"/>
<keyword evidence="1" id="KW-0805">Transcription regulation</keyword>
<proteinExistence type="inferred from homology"/>
<organism evidence="4 5">
    <name type="scientific">Rubroshorea leprosula</name>
    <dbReference type="NCBI Taxonomy" id="152421"/>
    <lineage>
        <taxon>Eukaryota</taxon>
        <taxon>Viridiplantae</taxon>
        <taxon>Streptophyta</taxon>
        <taxon>Embryophyta</taxon>
        <taxon>Tracheophyta</taxon>
        <taxon>Spermatophyta</taxon>
        <taxon>Magnoliopsida</taxon>
        <taxon>eudicotyledons</taxon>
        <taxon>Gunneridae</taxon>
        <taxon>Pentapetalae</taxon>
        <taxon>rosids</taxon>
        <taxon>malvids</taxon>
        <taxon>Malvales</taxon>
        <taxon>Dipterocarpaceae</taxon>
        <taxon>Rubroshorea</taxon>
    </lineage>
</organism>
<dbReference type="EMBL" id="BPVZ01000004">
    <property type="protein sequence ID" value="GKU90640.1"/>
    <property type="molecule type" value="Genomic_DNA"/>
</dbReference>
<reference evidence="4 5" key="1">
    <citation type="journal article" date="2021" name="Commun. Biol.">
        <title>The genome of Shorea leprosula (Dipterocarpaceae) highlights the ecological relevance of drought in aseasonal tropical rainforests.</title>
        <authorList>
            <person name="Ng K.K.S."/>
            <person name="Kobayashi M.J."/>
            <person name="Fawcett J.A."/>
            <person name="Hatakeyama M."/>
            <person name="Paape T."/>
            <person name="Ng C.H."/>
            <person name="Ang C.C."/>
            <person name="Tnah L.H."/>
            <person name="Lee C.T."/>
            <person name="Nishiyama T."/>
            <person name="Sese J."/>
            <person name="O'Brien M.J."/>
            <person name="Copetti D."/>
            <person name="Mohd Noor M.I."/>
            <person name="Ong R.C."/>
            <person name="Putra M."/>
            <person name="Sireger I.Z."/>
            <person name="Indrioko S."/>
            <person name="Kosugi Y."/>
            <person name="Izuno A."/>
            <person name="Isagi Y."/>
            <person name="Lee S.L."/>
            <person name="Shimizu K.K."/>
        </authorList>
    </citation>
    <scope>NUCLEOTIDE SEQUENCE [LARGE SCALE GENOMIC DNA]</scope>
    <source>
        <strain evidence="4">214</strain>
    </source>
</reference>
<evidence type="ECO:0000256" key="2">
    <source>
        <dbReference type="ARBA" id="ARBA00023163"/>
    </source>
</evidence>
<keyword evidence="2" id="KW-0804">Transcription</keyword>
<comment type="caution">
    <text evidence="4">The sequence shown here is derived from an EMBL/GenBank/DDBJ whole genome shotgun (WGS) entry which is preliminary data.</text>
</comment>
<sequence length="447" mass="51120">MNEQVYCPFEPKNMYLLQNLHNPETILNIQTNKPKLTTIQKNFSDEWLMGEPLQIQENEENTVSSTEYTYGSDDLQDMECKSTLVDLLLKGAGAVEASDWALASSIISKISSILLNIKGEYTTFSDIVFYLTQGLHYKCQNAPQSHLFHELVPTQKEPMSAFQMLQELSPYLKISQFIANQAILEATQGEDEVHVIDLDIMEGIQWPPLMADLAQRKEVSFRITAIVLDPQNADTIQQTGRRLTEFAESINLTFRFDKMILREEDDFNSIDVNQAVIANCMVHQLHMNSRNFSFVGTFLKGVRKLSIKMVTLVEEELFNFAKVSSLSLVEFFSEAIQHYTAFSDSLAHNSTSAGFRLFAKDILGLRVLDCVKNFPINQEEKLLWYHRFSSLQDFKPVPISAHNISQAKLLVSLYGRSYWVGHENCRLSLYWETRPLVTATIWSPNRG</sequence>
<comment type="similarity">
    <text evidence="3">Belongs to the GRAS family.</text>
</comment>
<dbReference type="PROSITE" id="PS50985">
    <property type="entry name" value="GRAS"/>
    <property type="match status" value="1"/>
</dbReference>
<protein>
    <recommendedName>
        <fullName evidence="6">Nodulation signaling pathway 2-like protein</fullName>
    </recommendedName>
</protein>
<dbReference type="InterPro" id="IPR005202">
    <property type="entry name" value="TF_GRAS"/>
</dbReference>
<feature type="region of interest" description="SAW" evidence="3">
    <location>
        <begin position="372"/>
        <end position="443"/>
    </location>
</feature>
<evidence type="ECO:0008006" key="6">
    <source>
        <dbReference type="Google" id="ProtNLM"/>
    </source>
</evidence>
<accession>A0AAV5I013</accession>
<comment type="caution">
    <text evidence="3">Lacks conserved residue(s) required for the propagation of feature annotation.</text>
</comment>
<evidence type="ECO:0000313" key="4">
    <source>
        <dbReference type="EMBL" id="GKU90640.1"/>
    </source>
</evidence>
<name>A0AAV5I013_9ROSI</name>
<dbReference type="Pfam" id="PF03514">
    <property type="entry name" value="GRAS"/>
    <property type="match status" value="1"/>
</dbReference>
<dbReference type="PANTHER" id="PTHR31636">
    <property type="entry name" value="OSJNBA0084A10.13 PROTEIN-RELATED"/>
    <property type="match status" value="1"/>
</dbReference>
<evidence type="ECO:0000256" key="1">
    <source>
        <dbReference type="ARBA" id="ARBA00023015"/>
    </source>
</evidence>
<feature type="short sequence motif" description="VHIID" evidence="3">
    <location>
        <begin position="193"/>
        <end position="197"/>
    </location>
</feature>
<dbReference type="Proteomes" id="UP001054252">
    <property type="component" value="Unassembled WGS sequence"/>
</dbReference>
<gene>
    <name evidence="4" type="ORF">SLEP1_g4610</name>
</gene>
<keyword evidence="5" id="KW-1185">Reference proteome</keyword>
<evidence type="ECO:0000313" key="5">
    <source>
        <dbReference type="Proteomes" id="UP001054252"/>
    </source>
</evidence>
<evidence type="ECO:0000256" key="3">
    <source>
        <dbReference type="PROSITE-ProRule" id="PRU01191"/>
    </source>
</evidence>